<reference evidence="3" key="1">
    <citation type="submission" date="2015-07" db="EMBL/GenBank/DDBJ databases">
        <authorList>
            <person name="Rodrigo-Torres Lidia"/>
            <person name="Arahal R.David."/>
        </authorList>
    </citation>
    <scope>NUCLEOTIDE SEQUENCE [LARGE SCALE GENOMIC DNA]</scope>
    <source>
        <strain evidence="3">CECT 5096</strain>
    </source>
</reference>
<accession>A0A0M6ZK97</accession>
<dbReference type="OrthoDB" id="9783873at2"/>
<dbReference type="InterPro" id="IPR011604">
    <property type="entry name" value="PDDEXK-like_dom_sf"/>
</dbReference>
<keyword evidence="3" id="KW-1185">Reference proteome</keyword>
<protein>
    <recommendedName>
        <fullName evidence="1">DUF2779 domain-containing protein</fullName>
    </recommendedName>
</protein>
<evidence type="ECO:0000313" key="3">
    <source>
        <dbReference type="Proteomes" id="UP000049983"/>
    </source>
</evidence>
<dbReference type="AlphaFoldDB" id="A0A0M6ZK97"/>
<evidence type="ECO:0000259" key="1">
    <source>
        <dbReference type="Pfam" id="PF11074"/>
    </source>
</evidence>
<dbReference type="EMBL" id="CXWC01000004">
    <property type="protein sequence ID" value="CTQ68724.1"/>
    <property type="molecule type" value="Genomic_DNA"/>
</dbReference>
<dbReference type="RefSeq" id="WP_055121205.1">
    <property type="nucleotide sequence ID" value="NZ_CXWA01000013.1"/>
</dbReference>
<organism evidence="2 3">
    <name type="scientific">Roseibium album</name>
    <dbReference type="NCBI Taxonomy" id="311410"/>
    <lineage>
        <taxon>Bacteria</taxon>
        <taxon>Pseudomonadati</taxon>
        <taxon>Pseudomonadota</taxon>
        <taxon>Alphaproteobacteria</taxon>
        <taxon>Hyphomicrobiales</taxon>
        <taxon>Stappiaceae</taxon>
        <taxon>Roseibium</taxon>
    </lineage>
</organism>
<feature type="domain" description="DUF2779" evidence="1">
    <location>
        <begin position="279"/>
        <end position="401"/>
    </location>
</feature>
<evidence type="ECO:0000313" key="2">
    <source>
        <dbReference type="EMBL" id="CTQ68724.1"/>
    </source>
</evidence>
<dbReference type="GeneID" id="97669286"/>
<dbReference type="Gene3D" id="3.90.320.10">
    <property type="match status" value="1"/>
</dbReference>
<dbReference type="Pfam" id="PF11074">
    <property type="entry name" value="DUF2779"/>
    <property type="match status" value="1"/>
</dbReference>
<gene>
    <name evidence="2" type="ORF">LA5096_01884</name>
</gene>
<dbReference type="Proteomes" id="UP000049983">
    <property type="component" value="Unassembled WGS sequence"/>
</dbReference>
<name>A0A0M6ZK97_9HYPH</name>
<dbReference type="InterPro" id="IPR021301">
    <property type="entry name" value="DUF2779"/>
</dbReference>
<sequence>MLSKTDFIQYLNCPKSLWLKQRKPDVYPEGEQSEYAKKLAREGYEVERYVQRLVQSRPDADAYSFQDVFETGEGLYARADMLRKHEDGSIDIFEIKSSTSVKDSNPHNQLKDAAFQAIAVAKTGREVRNIFIVHLNKDYIRDGEIDPAGLLIFADETARVKGLIEETEQQIEDALSLLGEATIDESSCTCLNFSRSHHCDSFDYFNPGIPERSIYALPRLSGAKLASFVADGRFALDQIQLDEVTRLQQPIIKAYISGAPYIDLADIENFIGVLKYPLYFLDYETYASAVPIVDGAGPQEQVPFQFSLHVLQEDGGFEHVEYLADRPEQPRPLVEALEGAIGATGSVITWNRAFENTRNKEMAEAFPDKADFLLGLVERTVDLMDVFKTGYVDIRFNGSTSIKKVLPVVVPELSYEGMEIADGTAAMDGWNKMVNEGDPEKRALLRKALLEYCKLDTLAMVRIFQFVRTLHG</sequence>
<proteinExistence type="predicted"/>
<dbReference type="STRING" id="311410.LA5095_05615"/>